<sequence length="136" mass="15102">MSASQQSRPLTAEERARSLDVLADLLASTFDAQVSAAEVHRALARGNTAGGDDDDNSWRVSMMKCIHEHNTEVTSEAAQRDSQEWICPMCETVNWSLDARKTLRRQQEETSCRLSRLVTEPLRCECCGYDGTAAPP</sequence>
<gene>
    <name evidence="1" type="primary">LgM4147LRVhigh.21.01010.00660</name>
    <name evidence="1" type="ORF">BN36_2130300</name>
</gene>
<dbReference type="AlphaFoldDB" id="A0A1E1IW54"/>
<proteinExistence type="predicted"/>
<dbReference type="EMBL" id="CALQ01000862">
    <property type="protein sequence ID" value="CCM15522.1"/>
    <property type="molecule type" value="Genomic_DNA"/>
</dbReference>
<protein>
    <submittedName>
        <fullName evidence="1">Uncharacterized protein</fullName>
    </submittedName>
</protein>
<name>A0A1E1IW54_LEIGU</name>
<organism evidence="1">
    <name type="scientific">Leishmania guyanensis</name>
    <dbReference type="NCBI Taxonomy" id="5670"/>
    <lineage>
        <taxon>Eukaryota</taxon>
        <taxon>Discoba</taxon>
        <taxon>Euglenozoa</taxon>
        <taxon>Kinetoplastea</taxon>
        <taxon>Metakinetoplastina</taxon>
        <taxon>Trypanosomatida</taxon>
        <taxon>Trypanosomatidae</taxon>
        <taxon>Leishmaniinae</taxon>
        <taxon>Leishmania</taxon>
        <taxon>Leishmania guyanensis species complex</taxon>
    </lineage>
</organism>
<accession>A0A1E1IW54</accession>
<evidence type="ECO:0000313" key="1">
    <source>
        <dbReference type="EMBL" id="CCM15522.1"/>
    </source>
</evidence>
<reference evidence="1" key="1">
    <citation type="submission" date="2012-08" db="EMBL/GenBank/DDBJ databases">
        <title>Comparative genomics of metastatic and non-metastatic Leishmania guyanensis provides insights into polygenic factors involved in Leishmania RNA virus infection.</title>
        <authorList>
            <person name="Smith D."/>
            <person name="Hertz-Fowler C."/>
            <person name="Martin R."/>
            <person name="Dickens N."/>
            <person name="Fasel N."/>
            <person name="Falquet L."/>
            <person name="Beverley S."/>
            <person name="Zangger H."/>
            <person name="Calderon-Copete S."/>
            <person name="Mottram J."/>
            <person name="Xenarios I."/>
        </authorList>
    </citation>
    <scope>NUCLEOTIDE SEQUENCE</scope>
    <source>
        <strain evidence="1">MHOM/BR/75/M4147/SSU:IR2SAT-LUC</strain>
    </source>
</reference>